<feature type="region of interest" description="Disordered" evidence="1">
    <location>
        <begin position="50"/>
        <end position="72"/>
    </location>
</feature>
<accession>A0A0P1FG24</accession>
<proteinExistence type="predicted"/>
<dbReference type="EMBL" id="CYPW01000018">
    <property type="protein sequence ID" value="CUH52557.1"/>
    <property type="molecule type" value="Genomic_DNA"/>
</dbReference>
<dbReference type="AlphaFoldDB" id="A0A0P1FG24"/>
<sequence>MGGGGEHDGAIAVARQPYAQVRIFGDIVAVPAANSFQHVASQEHCGAAQRNGKAHLAKRRQNEAKPRGIFQRETAGHPIGVGIVKVQHALHTGDLWRGMGKGGGDLFQLIGGRGVFGIPDADDAPLAKWQRIVECPGFGGDA</sequence>
<gene>
    <name evidence="2" type="ORF">SHM7688_02004</name>
</gene>
<evidence type="ECO:0000313" key="2">
    <source>
        <dbReference type="EMBL" id="CUH52557.1"/>
    </source>
</evidence>
<name>A0A0P1FG24_9RHOB</name>
<keyword evidence="3" id="KW-1185">Reference proteome</keyword>
<dbReference type="Proteomes" id="UP000054823">
    <property type="component" value="Unassembled WGS sequence"/>
</dbReference>
<organism evidence="2 3">
    <name type="scientific">Shimia marina</name>
    <dbReference type="NCBI Taxonomy" id="321267"/>
    <lineage>
        <taxon>Bacteria</taxon>
        <taxon>Pseudomonadati</taxon>
        <taxon>Pseudomonadota</taxon>
        <taxon>Alphaproteobacteria</taxon>
        <taxon>Rhodobacterales</taxon>
        <taxon>Roseobacteraceae</taxon>
    </lineage>
</organism>
<evidence type="ECO:0000313" key="3">
    <source>
        <dbReference type="Proteomes" id="UP000054823"/>
    </source>
</evidence>
<reference evidence="2 3" key="1">
    <citation type="submission" date="2015-09" db="EMBL/GenBank/DDBJ databases">
        <authorList>
            <consortium name="Swine Surveillance"/>
        </authorList>
    </citation>
    <scope>NUCLEOTIDE SEQUENCE [LARGE SCALE GENOMIC DNA]</scope>
    <source>
        <strain evidence="2 3">CECT 7688</strain>
    </source>
</reference>
<protein>
    <submittedName>
        <fullName evidence="2">Uncharacterized protein</fullName>
    </submittedName>
</protein>
<evidence type="ECO:0000256" key="1">
    <source>
        <dbReference type="SAM" id="MobiDB-lite"/>
    </source>
</evidence>